<evidence type="ECO:0000313" key="3">
    <source>
        <dbReference type="EMBL" id="MDG3004875.1"/>
    </source>
</evidence>
<dbReference type="InterPro" id="IPR036869">
    <property type="entry name" value="J_dom_sf"/>
</dbReference>
<dbReference type="Pfam" id="PF00226">
    <property type="entry name" value="DnaJ"/>
    <property type="match status" value="1"/>
</dbReference>
<reference evidence="3 4" key="1">
    <citation type="submission" date="2023-03" db="EMBL/GenBank/DDBJ databases">
        <title>Paludisphaera mucosa sp. nov. a novel planctomycete from northern fen.</title>
        <authorList>
            <person name="Ivanova A."/>
        </authorList>
    </citation>
    <scope>NUCLEOTIDE SEQUENCE [LARGE SCALE GENOMIC DNA]</scope>
    <source>
        <strain evidence="3 4">Pla2</strain>
    </source>
</reference>
<evidence type="ECO:0000259" key="2">
    <source>
        <dbReference type="PROSITE" id="PS50076"/>
    </source>
</evidence>
<dbReference type="SMART" id="SM00271">
    <property type="entry name" value="DnaJ"/>
    <property type="match status" value="1"/>
</dbReference>
<dbReference type="EMBL" id="JARRAG010000002">
    <property type="protein sequence ID" value="MDG3004875.1"/>
    <property type="molecule type" value="Genomic_DNA"/>
</dbReference>
<dbReference type="InterPro" id="IPR001623">
    <property type="entry name" value="DnaJ_domain"/>
</dbReference>
<proteinExistence type="predicted"/>
<dbReference type="PROSITE" id="PS50076">
    <property type="entry name" value="DNAJ_2"/>
    <property type="match status" value="1"/>
</dbReference>
<dbReference type="RefSeq" id="WP_277861226.1">
    <property type="nucleotide sequence ID" value="NZ_JARRAG010000002.1"/>
</dbReference>
<gene>
    <name evidence="3" type="ORF">PZE19_13900</name>
</gene>
<feature type="region of interest" description="Disordered" evidence="1">
    <location>
        <begin position="95"/>
        <end position="120"/>
    </location>
</feature>
<dbReference type="SUPFAM" id="SSF46565">
    <property type="entry name" value="Chaperone J-domain"/>
    <property type="match status" value="1"/>
</dbReference>
<feature type="domain" description="J" evidence="2">
    <location>
        <begin position="8"/>
        <end position="61"/>
    </location>
</feature>
<accession>A0ABT6FBA7</accession>
<name>A0ABT6FBA7_9BACT</name>
<protein>
    <submittedName>
        <fullName evidence="3">J domain-containing protein</fullName>
    </submittedName>
</protein>
<evidence type="ECO:0000256" key="1">
    <source>
        <dbReference type="SAM" id="MobiDB-lite"/>
    </source>
</evidence>
<sequence length="257" mass="27673">MLHHFPFDPRAVLGVSAEASPDEVRDAFREKSKKHHPDLGGDEWAFRMVVRAYEVLKSTADGGPQGAPAPTEPPPWMRPAASGFFNQGRFPFGGGGAAATATAEAPESASAPPEPPRADAPGIFQAVEIELIWIRFEMAETADAARRAPAEDGDGATLSVCMVVSWPRRSLVARTAEYANLGETLHHVIDAFNETRQGAALAVRSRIEDGQFVGWLSFPDVVAAQSGFLALRDGLKKHDLSVHLQTRDEIIPASWAG</sequence>
<organism evidence="3 4">
    <name type="scientific">Paludisphaera mucosa</name>
    <dbReference type="NCBI Taxonomy" id="3030827"/>
    <lineage>
        <taxon>Bacteria</taxon>
        <taxon>Pseudomonadati</taxon>
        <taxon>Planctomycetota</taxon>
        <taxon>Planctomycetia</taxon>
        <taxon>Isosphaerales</taxon>
        <taxon>Isosphaeraceae</taxon>
        <taxon>Paludisphaera</taxon>
    </lineage>
</organism>
<dbReference type="Proteomes" id="UP001216907">
    <property type="component" value="Unassembled WGS sequence"/>
</dbReference>
<evidence type="ECO:0000313" key="4">
    <source>
        <dbReference type="Proteomes" id="UP001216907"/>
    </source>
</evidence>
<dbReference type="Gene3D" id="1.10.287.110">
    <property type="entry name" value="DnaJ domain"/>
    <property type="match status" value="1"/>
</dbReference>
<feature type="compositionally biased region" description="Low complexity" evidence="1">
    <location>
        <begin position="98"/>
        <end position="111"/>
    </location>
</feature>
<dbReference type="CDD" id="cd06257">
    <property type="entry name" value="DnaJ"/>
    <property type="match status" value="1"/>
</dbReference>
<comment type="caution">
    <text evidence="3">The sequence shown here is derived from an EMBL/GenBank/DDBJ whole genome shotgun (WGS) entry which is preliminary data.</text>
</comment>
<keyword evidence="4" id="KW-1185">Reference proteome</keyword>